<gene>
    <name evidence="1" type="ORF">Scep_004400</name>
</gene>
<dbReference type="AlphaFoldDB" id="A0AAP0PZ24"/>
<protein>
    <submittedName>
        <fullName evidence="1">Uncharacterized protein</fullName>
    </submittedName>
</protein>
<evidence type="ECO:0000313" key="1">
    <source>
        <dbReference type="EMBL" id="KAK9157826.1"/>
    </source>
</evidence>
<organism evidence="1 2">
    <name type="scientific">Stephania cephalantha</name>
    <dbReference type="NCBI Taxonomy" id="152367"/>
    <lineage>
        <taxon>Eukaryota</taxon>
        <taxon>Viridiplantae</taxon>
        <taxon>Streptophyta</taxon>
        <taxon>Embryophyta</taxon>
        <taxon>Tracheophyta</taxon>
        <taxon>Spermatophyta</taxon>
        <taxon>Magnoliopsida</taxon>
        <taxon>Ranunculales</taxon>
        <taxon>Menispermaceae</taxon>
        <taxon>Menispermoideae</taxon>
        <taxon>Cissampelideae</taxon>
        <taxon>Stephania</taxon>
    </lineage>
</organism>
<keyword evidence="2" id="KW-1185">Reference proteome</keyword>
<proteinExistence type="predicted"/>
<evidence type="ECO:0000313" key="2">
    <source>
        <dbReference type="Proteomes" id="UP001419268"/>
    </source>
</evidence>
<sequence>MGASTERIMGVWKPGERKWGTHRKDPGGFDVQFSVTGRSTRFVSLVLFIHVMILAQLPV</sequence>
<reference evidence="1 2" key="1">
    <citation type="submission" date="2024-01" db="EMBL/GenBank/DDBJ databases">
        <title>Genome assemblies of Stephania.</title>
        <authorList>
            <person name="Yang L."/>
        </authorList>
    </citation>
    <scope>NUCLEOTIDE SEQUENCE [LARGE SCALE GENOMIC DNA]</scope>
    <source>
        <strain evidence="1">JXDWG</strain>
        <tissue evidence="1">Leaf</tissue>
    </source>
</reference>
<dbReference type="EMBL" id="JBBNAG010000002">
    <property type="protein sequence ID" value="KAK9157826.1"/>
    <property type="molecule type" value="Genomic_DNA"/>
</dbReference>
<dbReference type="Proteomes" id="UP001419268">
    <property type="component" value="Unassembled WGS sequence"/>
</dbReference>
<accession>A0AAP0PZ24</accession>
<comment type="caution">
    <text evidence="1">The sequence shown here is derived from an EMBL/GenBank/DDBJ whole genome shotgun (WGS) entry which is preliminary data.</text>
</comment>
<name>A0AAP0PZ24_9MAGN</name>